<proteinExistence type="predicted"/>
<evidence type="ECO:0000313" key="2">
    <source>
        <dbReference type="EnsemblMetazoa" id="CJA40568.1"/>
    </source>
</evidence>
<dbReference type="EnsemblMetazoa" id="CJA40568.1">
    <property type="protein sequence ID" value="CJA40568.1"/>
    <property type="gene ID" value="WBGene00216416"/>
</dbReference>
<accession>A0A8R1IPK2</accession>
<dbReference type="Proteomes" id="UP000005237">
    <property type="component" value="Unassembled WGS sequence"/>
</dbReference>
<reference evidence="2" key="2">
    <citation type="submission" date="2022-06" db="UniProtKB">
        <authorList>
            <consortium name="EnsemblMetazoa"/>
        </authorList>
    </citation>
    <scope>IDENTIFICATION</scope>
    <source>
        <strain evidence="2">DF5081</strain>
    </source>
</reference>
<feature type="region of interest" description="Disordered" evidence="1">
    <location>
        <begin position="1"/>
        <end position="23"/>
    </location>
</feature>
<evidence type="ECO:0000313" key="3">
    <source>
        <dbReference type="Proteomes" id="UP000005237"/>
    </source>
</evidence>
<keyword evidence="3" id="KW-1185">Reference proteome</keyword>
<reference evidence="3" key="1">
    <citation type="submission" date="2010-08" db="EMBL/GenBank/DDBJ databases">
        <authorList>
            <consortium name="Caenorhabditis japonica Sequencing Consortium"/>
            <person name="Wilson R.K."/>
        </authorList>
    </citation>
    <scope>NUCLEOTIDE SEQUENCE [LARGE SCALE GENOMIC DNA]</scope>
    <source>
        <strain evidence="3">DF5081</strain>
    </source>
</reference>
<evidence type="ECO:0000256" key="1">
    <source>
        <dbReference type="SAM" id="MobiDB-lite"/>
    </source>
</evidence>
<name>A0A8R1IPK2_CAEJA</name>
<protein>
    <submittedName>
        <fullName evidence="2">Uncharacterized protein</fullName>
    </submittedName>
</protein>
<organism evidence="2 3">
    <name type="scientific">Caenorhabditis japonica</name>
    <dbReference type="NCBI Taxonomy" id="281687"/>
    <lineage>
        <taxon>Eukaryota</taxon>
        <taxon>Metazoa</taxon>
        <taxon>Ecdysozoa</taxon>
        <taxon>Nematoda</taxon>
        <taxon>Chromadorea</taxon>
        <taxon>Rhabditida</taxon>
        <taxon>Rhabditina</taxon>
        <taxon>Rhabditomorpha</taxon>
        <taxon>Rhabditoidea</taxon>
        <taxon>Rhabditidae</taxon>
        <taxon>Peloderinae</taxon>
        <taxon>Caenorhabditis</taxon>
    </lineage>
</organism>
<dbReference type="AlphaFoldDB" id="A0A8R1IPK2"/>
<sequence length="93" mass="10320">MDGPSENVRYPSGERVPAARPRCLPRGLDGPFPEWVGRAKKRPPWRAYSRATSLVPAGQWTFDTAGVDTCHILMRTINAEMSETTTTTNFGII</sequence>